<dbReference type="FunFam" id="3.40.640.10:FF:000033">
    <property type="entry name" value="Aspartate aminotransferase"/>
    <property type="match status" value="1"/>
</dbReference>
<keyword evidence="11" id="KW-1185">Reference proteome</keyword>
<dbReference type="CDD" id="cd00609">
    <property type="entry name" value="AAT_like"/>
    <property type="match status" value="1"/>
</dbReference>
<evidence type="ECO:0000256" key="2">
    <source>
        <dbReference type="ARBA" id="ARBA00007441"/>
    </source>
</evidence>
<dbReference type="Proteomes" id="UP000500767">
    <property type="component" value="Chromosome"/>
</dbReference>
<dbReference type="InterPro" id="IPR015421">
    <property type="entry name" value="PyrdxlP-dep_Trfase_major"/>
</dbReference>
<evidence type="ECO:0000256" key="3">
    <source>
        <dbReference type="ARBA" id="ARBA00011738"/>
    </source>
</evidence>
<dbReference type="PANTHER" id="PTHR46383">
    <property type="entry name" value="ASPARTATE AMINOTRANSFERASE"/>
    <property type="match status" value="1"/>
</dbReference>
<evidence type="ECO:0000313" key="11">
    <source>
        <dbReference type="Proteomes" id="UP000500767"/>
    </source>
</evidence>
<dbReference type="KEGG" id="lck:HN018_12655"/>
<dbReference type="Pfam" id="PF00155">
    <property type="entry name" value="Aminotran_1_2"/>
    <property type="match status" value="1"/>
</dbReference>
<name>A0A6M8HR62_9PROT</name>
<dbReference type="RefSeq" id="WP_171836339.1">
    <property type="nucleotide sequence ID" value="NZ_CP053708.1"/>
</dbReference>
<proteinExistence type="inferred from homology"/>
<dbReference type="InterPro" id="IPR015424">
    <property type="entry name" value="PyrdxlP-dep_Trfase"/>
</dbReference>
<keyword evidence="4 8" id="KW-0032">Aminotransferase</keyword>
<dbReference type="GO" id="GO:0006520">
    <property type="term" value="P:amino acid metabolic process"/>
    <property type="evidence" value="ECO:0007669"/>
    <property type="project" value="InterPro"/>
</dbReference>
<dbReference type="Gene3D" id="3.40.640.10">
    <property type="entry name" value="Type I PLP-dependent aspartate aminotransferase-like (Major domain)"/>
    <property type="match status" value="1"/>
</dbReference>
<dbReference type="SUPFAM" id="SSF53383">
    <property type="entry name" value="PLP-dependent transferases"/>
    <property type="match status" value="1"/>
</dbReference>
<evidence type="ECO:0000259" key="9">
    <source>
        <dbReference type="Pfam" id="PF00155"/>
    </source>
</evidence>
<evidence type="ECO:0000256" key="4">
    <source>
        <dbReference type="ARBA" id="ARBA00022576"/>
    </source>
</evidence>
<sequence length="400" mass="42576">MPALATKLSNASAPATIAMSIRARALRAAGHDVISLALGEPDFATPTHVIDAAHAAALDGQTKYPPVDGTLALKQAVVAKFARENDLDYALNEVMVANGGKQILFNALMATLDPGDEVVIPAPYWASYPLTVELLGGVPVFAECLEADCFRLKPEALERAIGPRTKWVILNFPNNPTGAVCPADDLRALGKVLLRHPDLWILCDEIYEHLVFRDVPHVSLACAVPALHDRILTLSGVSKSYAMTGWRIGYAAGPASLIKAMLVIQSNATSGASSVSQAAAVAALNGPQELLPVMRDTYRRRRDLVVEALRSIPGMTCAMPDGAFYAYPGIAGCLGRTSAGGKPIRTDDDFALALLDEQHVAVVSGSAFGMSPYLRLSVAADDESLAEACRRIARFCADMR</sequence>
<keyword evidence="6" id="KW-0663">Pyridoxal phosphate</keyword>
<dbReference type="InterPro" id="IPR050596">
    <property type="entry name" value="AspAT/PAT-like"/>
</dbReference>
<dbReference type="InterPro" id="IPR015422">
    <property type="entry name" value="PyrdxlP-dep_Trfase_small"/>
</dbReference>
<comment type="similarity">
    <text evidence="2 8">Belongs to the class-I pyridoxal-phosphate-dependent aminotransferase family.</text>
</comment>
<evidence type="ECO:0000256" key="6">
    <source>
        <dbReference type="ARBA" id="ARBA00022898"/>
    </source>
</evidence>
<comment type="cofactor">
    <cofactor evidence="1 8">
        <name>pyridoxal 5'-phosphate</name>
        <dbReference type="ChEBI" id="CHEBI:597326"/>
    </cofactor>
</comment>
<accession>A0A6M8HR62</accession>
<feature type="domain" description="Aminotransferase class I/classII large" evidence="9">
    <location>
        <begin position="32"/>
        <end position="392"/>
    </location>
</feature>
<dbReference type="InterPro" id="IPR004838">
    <property type="entry name" value="NHTrfase_class1_PyrdxlP-BS"/>
</dbReference>
<organism evidence="10 11">
    <name type="scientific">Lichenicola cladoniae</name>
    <dbReference type="NCBI Taxonomy" id="1484109"/>
    <lineage>
        <taxon>Bacteria</taxon>
        <taxon>Pseudomonadati</taxon>
        <taxon>Pseudomonadota</taxon>
        <taxon>Alphaproteobacteria</taxon>
        <taxon>Acetobacterales</taxon>
        <taxon>Acetobacteraceae</taxon>
        <taxon>Lichenicola</taxon>
    </lineage>
</organism>
<dbReference type="AlphaFoldDB" id="A0A6M8HR62"/>
<dbReference type="GO" id="GO:0004069">
    <property type="term" value="F:L-aspartate:2-oxoglutarate aminotransferase activity"/>
    <property type="evidence" value="ECO:0007669"/>
    <property type="project" value="UniProtKB-EC"/>
</dbReference>
<dbReference type="Gene3D" id="3.90.1150.10">
    <property type="entry name" value="Aspartate Aminotransferase, domain 1"/>
    <property type="match status" value="1"/>
</dbReference>
<evidence type="ECO:0000256" key="5">
    <source>
        <dbReference type="ARBA" id="ARBA00022679"/>
    </source>
</evidence>
<dbReference type="InterPro" id="IPR004839">
    <property type="entry name" value="Aminotransferase_I/II_large"/>
</dbReference>
<dbReference type="PANTHER" id="PTHR46383:SF1">
    <property type="entry name" value="ASPARTATE AMINOTRANSFERASE"/>
    <property type="match status" value="1"/>
</dbReference>
<reference evidence="10 11" key="1">
    <citation type="journal article" date="2014" name="World J. Microbiol. Biotechnol.">
        <title>Biodiversity and physiological characteristics of Antarctic and Arctic lichens-associated bacteria.</title>
        <authorList>
            <person name="Lee Y.M."/>
            <person name="Kim E.H."/>
            <person name="Lee H.K."/>
            <person name="Hong S.G."/>
        </authorList>
    </citation>
    <scope>NUCLEOTIDE SEQUENCE [LARGE SCALE GENOMIC DNA]</scope>
    <source>
        <strain evidence="10 11">PAMC 26569</strain>
    </source>
</reference>
<evidence type="ECO:0000313" key="10">
    <source>
        <dbReference type="EMBL" id="QKE90780.1"/>
    </source>
</evidence>
<evidence type="ECO:0000256" key="8">
    <source>
        <dbReference type="RuleBase" id="RU000481"/>
    </source>
</evidence>
<gene>
    <name evidence="10" type="ORF">HN018_12655</name>
</gene>
<keyword evidence="5 8" id="KW-0808">Transferase</keyword>
<comment type="subunit">
    <text evidence="3">Homodimer.</text>
</comment>
<evidence type="ECO:0000256" key="1">
    <source>
        <dbReference type="ARBA" id="ARBA00001933"/>
    </source>
</evidence>
<dbReference type="GO" id="GO:0030170">
    <property type="term" value="F:pyridoxal phosphate binding"/>
    <property type="evidence" value="ECO:0007669"/>
    <property type="project" value="InterPro"/>
</dbReference>
<comment type="catalytic activity">
    <reaction evidence="7">
        <text>L-aspartate + 2-oxoglutarate = oxaloacetate + L-glutamate</text>
        <dbReference type="Rhea" id="RHEA:21824"/>
        <dbReference type="ChEBI" id="CHEBI:16452"/>
        <dbReference type="ChEBI" id="CHEBI:16810"/>
        <dbReference type="ChEBI" id="CHEBI:29985"/>
        <dbReference type="ChEBI" id="CHEBI:29991"/>
        <dbReference type="EC" id="2.6.1.1"/>
    </reaction>
</comment>
<dbReference type="EC" id="2.6.1.-" evidence="8"/>
<protein>
    <recommendedName>
        <fullName evidence="8">Aminotransferase</fullName>
        <ecNumber evidence="8">2.6.1.-</ecNumber>
    </recommendedName>
</protein>
<dbReference type="PROSITE" id="PS00105">
    <property type="entry name" value="AA_TRANSFER_CLASS_1"/>
    <property type="match status" value="1"/>
</dbReference>
<evidence type="ECO:0000256" key="7">
    <source>
        <dbReference type="ARBA" id="ARBA00049185"/>
    </source>
</evidence>
<dbReference type="EMBL" id="CP053708">
    <property type="protein sequence ID" value="QKE90780.1"/>
    <property type="molecule type" value="Genomic_DNA"/>
</dbReference>